<reference evidence="1 2" key="1">
    <citation type="journal article" date="2024" name="G3 (Bethesda)">
        <title>Genome assembly of Hibiscus sabdariffa L. provides insights into metabolisms of medicinal natural products.</title>
        <authorList>
            <person name="Kim T."/>
        </authorList>
    </citation>
    <scope>NUCLEOTIDE SEQUENCE [LARGE SCALE GENOMIC DNA]</scope>
    <source>
        <strain evidence="1">TK-2024</strain>
        <tissue evidence="1">Old leaves</tissue>
    </source>
</reference>
<evidence type="ECO:0000313" key="2">
    <source>
        <dbReference type="Proteomes" id="UP001472677"/>
    </source>
</evidence>
<dbReference type="InterPro" id="IPR011990">
    <property type="entry name" value="TPR-like_helical_dom_sf"/>
</dbReference>
<gene>
    <name evidence="1" type="ORF">V6N12_033238</name>
</gene>
<organism evidence="1 2">
    <name type="scientific">Hibiscus sabdariffa</name>
    <name type="common">roselle</name>
    <dbReference type="NCBI Taxonomy" id="183260"/>
    <lineage>
        <taxon>Eukaryota</taxon>
        <taxon>Viridiplantae</taxon>
        <taxon>Streptophyta</taxon>
        <taxon>Embryophyta</taxon>
        <taxon>Tracheophyta</taxon>
        <taxon>Spermatophyta</taxon>
        <taxon>Magnoliopsida</taxon>
        <taxon>eudicotyledons</taxon>
        <taxon>Gunneridae</taxon>
        <taxon>Pentapetalae</taxon>
        <taxon>rosids</taxon>
        <taxon>malvids</taxon>
        <taxon>Malvales</taxon>
        <taxon>Malvaceae</taxon>
        <taxon>Malvoideae</taxon>
        <taxon>Hibiscus</taxon>
    </lineage>
</organism>
<dbReference type="EMBL" id="JBBPBM010000146">
    <property type="protein sequence ID" value="KAK8504021.1"/>
    <property type="molecule type" value="Genomic_DNA"/>
</dbReference>
<name>A0ABR2BA90_9ROSI</name>
<dbReference type="PANTHER" id="PTHR15696:SF0">
    <property type="entry name" value="TELOMERASE-BINDING PROTEIN EST1A"/>
    <property type="match status" value="1"/>
</dbReference>
<sequence length="1060" mass="119468">MNTPAVSLKDQKEKAICLLEIANTEKQLWALILTKGLLHSDVRDLYLKVCSSYESFILGDHELTELQDVEYSLWKLHYKHIDEFRKRKKRSSTNSESTIVAVDSSGSDNKCIEGFKSFLLKATEFYKTVLEKIRSHYGLPQESSSFKRGGIDASVEPTKLRKCHFLCHRFLVCLGDLARYMEQVDKSSVVQHNWSVAATYYLEAARAWPDSGNPQNQLAVLATYVGDEFLALYHCVKSLAVKEPFPDAWNNLILLFERNRSSHLHSLSSESHFDFLKPFERSDSYVKSQSSEKISEDGLLKDENDHSAETNFWPLLIRTLSFFFLKSSLEDFPCAFASTMGMFDAMMALDDIKLRAMLESYQLMDSARTGPFRALHAVSVFIFVFHNLINNPEMQGSKDGKNKQHPELVRFALAATFIFMGRVVYRCLKANPLGSCPLLPAVLVFVEWLASMLDEVEAHGVDEKTKSSMSYFFTAFIDLLKLFDVTVEIWSDVRTALWEDYELRGFAPLAQIHLPLDFSTNRDHVDSYESGIECRFKRINNAAMKIASSSNGSYKWITDDSLGKKSYSEDANIMPMRRESDKVESTNSDLNLKGLHQRIHEAGKECETQIASEDQSSLLADEKSVATEDEEVILLKPLMRYNSAPLYGKTRNEQDRASPNAMEETVSSDEFLRRATSLLIAQNQTNDDASELHSDISNFRLSRPSKQHEPFVKDTTAFSFSEAPISAGPPSLSSWVLSQGSLSGIVKGRSDVSRLSLSPIAEVATSSLSDLSIRQMEDSVTSSRSEASTNYHYSPTPCSEDFATSSRLEASTNYHYSPTPYSEDSVTSSRSEASTNYHYSPPPYAAPVPSAPLLPDDAAWFNATRPSFSEVRGSEFINKPENFYEASRMSGYPNWYLDGQVKYGSSVLGSMDKYPPFSGMTSSEWLRRYKESRNLDRANNHARPINYYTPGSPIPTPGSPISTPNTSGFGLFDQYGVPSIPNPTIYTESPISHQGFPRVYGMAEPRMEKPFHGYQRPSPYGCGAMTEPRPKPRSLLQYLKETEWVLQQDPTLRNPTFMGN</sequence>
<evidence type="ECO:0000313" key="1">
    <source>
        <dbReference type="EMBL" id="KAK8504021.1"/>
    </source>
</evidence>
<keyword evidence="2" id="KW-1185">Reference proteome</keyword>
<dbReference type="InterPro" id="IPR018834">
    <property type="entry name" value="DNA/RNA-bd_Est1-type"/>
</dbReference>
<dbReference type="InterPro" id="IPR045153">
    <property type="entry name" value="Est1/Ebs1-like"/>
</dbReference>
<protein>
    <submittedName>
        <fullName evidence="1">Uncharacterized protein</fullName>
    </submittedName>
</protein>
<dbReference type="Pfam" id="PF10374">
    <property type="entry name" value="EST1"/>
    <property type="match status" value="1"/>
</dbReference>
<dbReference type="Proteomes" id="UP001472677">
    <property type="component" value="Unassembled WGS sequence"/>
</dbReference>
<comment type="caution">
    <text evidence="1">The sequence shown here is derived from an EMBL/GenBank/DDBJ whole genome shotgun (WGS) entry which is preliminary data.</text>
</comment>
<dbReference type="Gene3D" id="1.25.40.10">
    <property type="entry name" value="Tetratricopeptide repeat domain"/>
    <property type="match status" value="1"/>
</dbReference>
<proteinExistence type="predicted"/>
<dbReference type="Pfam" id="PF10373">
    <property type="entry name" value="EST1_DNA_bind"/>
    <property type="match status" value="1"/>
</dbReference>
<accession>A0ABR2BA90</accession>
<dbReference type="InterPro" id="IPR019458">
    <property type="entry name" value="Est1-like_N"/>
</dbReference>
<dbReference type="PANTHER" id="PTHR15696">
    <property type="entry name" value="SMG-7 SUPPRESSOR WITH MORPHOLOGICAL EFFECT ON GENITALIA PROTEIN 7"/>
    <property type="match status" value="1"/>
</dbReference>
<dbReference type="SUPFAM" id="SSF48452">
    <property type="entry name" value="TPR-like"/>
    <property type="match status" value="1"/>
</dbReference>